<keyword evidence="5" id="KW-1185">Reference proteome</keyword>
<dbReference type="InterPro" id="IPR036236">
    <property type="entry name" value="Znf_C2H2_sf"/>
</dbReference>
<dbReference type="SUPFAM" id="SSF57667">
    <property type="entry name" value="beta-beta-alpha zinc fingers"/>
    <property type="match status" value="1"/>
</dbReference>
<feature type="region of interest" description="Disordered" evidence="2">
    <location>
        <begin position="301"/>
        <end position="340"/>
    </location>
</feature>
<reference evidence="4 5" key="1">
    <citation type="journal article" date="2022" name="Nat. Plants">
        <title>Genomes of leafy and leafless Platanthera orchids illuminate the evolution of mycoheterotrophy.</title>
        <authorList>
            <person name="Li M.H."/>
            <person name="Liu K.W."/>
            <person name="Li Z."/>
            <person name="Lu H.C."/>
            <person name="Ye Q.L."/>
            <person name="Zhang D."/>
            <person name="Wang J.Y."/>
            <person name="Li Y.F."/>
            <person name="Zhong Z.M."/>
            <person name="Liu X."/>
            <person name="Yu X."/>
            <person name="Liu D.K."/>
            <person name="Tu X.D."/>
            <person name="Liu B."/>
            <person name="Hao Y."/>
            <person name="Liao X.Y."/>
            <person name="Jiang Y.T."/>
            <person name="Sun W.H."/>
            <person name="Chen J."/>
            <person name="Chen Y.Q."/>
            <person name="Ai Y."/>
            <person name="Zhai J.W."/>
            <person name="Wu S.S."/>
            <person name="Zhou Z."/>
            <person name="Hsiao Y.Y."/>
            <person name="Wu W.L."/>
            <person name="Chen Y.Y."/>
            <person name="Lin Y.F."/>
            <person name="Hsu J.L."/>
            <person name="Li C.Y."/>
            <person name="Wang Z.W."/>
            <person name="Zhao X."/>
            <person name="Zhong W.Y."/>
            <person name="Ma X.K."/>
            <person name="Ma L."/>
            <person name="Huang J."/>
            <person name="Chen G.Z."/>
            <person name="Huang M.Z."/>
            <person name="Huang L."/>
            <person name="Peng D.H."/>
            <person name="Luo Y.B."/>
            <person name="Zou S.Q."/>
            <person name="Chen S.P."/>
            <person name="Lan S."/>
            <person name="Tsai W.C."/>
            <person name="Van de Peer Y."/>
            <person name="Liu Z.J."/>
        </authorList>
    </citation>
    <scope>NUCLEOTIDE SEQUENCE [LARGE SCALE GENOMIC DNA]</scope>
    <source>
        <strain evidence="4">Lor287</strain>
    </source>
</reference>
<accession>A0AAP0BWE1</accession>
<evidence type="ECO:0000256" key="1">
    <source>
        <dbReference type="PROSITE-ProRule" id="PRU00042"/>
    </source>
</evidence>
<dbReference type="PANTHER" id="PTHR35744">
    <property type="entry name" value="C2H2-TYPE DOMAIN-CONTAINING PROTEIN"/>
    <property type="match status" value="1"/>
</dbReference>
<protein>
    <recommendedName>
        <fullName evidence="3">C2H2-type domain-containing protein</fullName>
    </recommendedName>
</protein>
<keyword evidence="1" id="KW-0863">Zinc-finger</keyword>
<organism evidence="4 5">
    <name type="scientific">Platanthera zijinensis</name>
    <dbReference type="NCBI Taxonomy" id="2320716"/>
    <lineage>
        <taxon>Eukaryota</taxon>
        <taxon>Viridiplantae</taxon>
        <taxon>Streptophyta</taxon>
        <taxon>Embryophyta</taxon>
        <taxon>Tracheophyta</taxon>
        <taxon>Spermatophyta</taxon>
        <taxon>Magnoliopsida</taxon>
        <taxon>Liliopsida</taxon>
        <taxon>Asparagales</taxon>
        <taxon>Orchidaceae</taxon>
        <taxon>Orchidoideae</taxon>
        <taxon>Orchideae</taxon>
        <taxon>Orchidinae</taxon>
        <taxon>Platanthera</taxon>
    </lineage>
</organism>
<name>A0AAP0BWE1_9ASPA</name>
<dbReference type="GO" id="GO:0008270">
    <property type="term" value="F:zinc ion binding"/>
    <property type="evidence" value="ECO:0007669"/>
    <property type="project" value="UniProtKB-KW"/>
</dbReference>
<evidence type="ECO:0000256" key="2">
    <source>
        <dbReference type="SAM" id="MobiDB-lite"/>
    </source>
</evidence>
<evidence type="ECO:0000313" key="4">
    <source>
        <dbReference type="EMBL" id="KAK8952207.1"/>
    </source>
</evidence>
<feature type="domain" description="C2H2-type" evidence="3">
    <location>
        <begin position="106"/>
        <end position="133"/>
    </location>
</feature>
<evidence type="ECO:0000259" key="3">
    <source>
        <dbReference type="PROSITE" id="PS50157"/>
    </source>
</evidence>
<dbReference type="PANTHER" id="PTHR35744:SF4">
    <property type="entry name" value="OS04G0464600 PROTEIN"/>
    <property type="match status" value="1"/>
</dbReference>
<dbReference type="AlphaFoldDB" id="A0AAP0BWE1"/>
<dbReference type="EMBL" id="JBBWWQ010000003">
    <property type="protein sequence ID" value="KAK8952207.1"/>
    <property type="molecule type" value="Genomic_DNA"/>
</dbReference>
<dbReference type="PROSITE" id="PS00028">
    <property type="entry name" value="ZINC_FINGER_C2H2_1"/>
    <property type="match status" value="1"/>
</dbReference>
<evidence type="ECO:0000313" key="5">
    <source>
        <dbReference type="Proteomes" id="UP001418222"/>
    </source>
</evidence>
<keyword evidence="1" id="KW-0862">Zinc</keyword>
<keyword evidence="1" id="KW-0479">Metal-binding</keyword>
<gene>
    <name evidence="4" type="ORF">KSP39_PZI003716</name>
</gene>
<comment type="caution">
    <text evidence="4">The sequence shown here is derived from an EMBL/GenBank/DDBJ whole genome shotgun (WGS) entry which is preliminary data.</text>
</comment>
<dbReference type="PROSITE" id="PS50157">
    <property type="entry name" value="ZINC_FINGER_C2H2_2"/>
    <property type="match status" value="1"/>
</dbReference>
<dbReference type="InterPro" id="IPR013087">
    <property type="entry name" value="Znf_C2H2_type"/>
</dbReference>
<dbReference type="Proteomes" id="UP001418222">
    <property type="component" value="Unassembled WGS sequence"/>
</dbReference>
<sequence length="340" mass="37665">MLPLFRRISAQFPCLAVRRIHNTLVAAASPAGTGVRGPPVAVFWDLDNMPPNSTHPYDAAVRLRLAAYSLGHLRFAVAHATPQTLRRIPAATTAPRLQESGASEPCVCRVCGRNFFAHSKLLNHFKIHEREHAKRLGRIESATGGRYVRLKSQLNMKMEKYRKAAREILIPRVGHTLGDELRRAGISIQIAEGRPSAAHQALTEHMAETIQRRRAGCLVLVSKNVGFAGIIREARTRCLKTVVVGDDGDGSLKRCADSSFSWKDIVSGKAKLEAGSAVLKWKDKDLLKKLEWRNQPELDQKEGKLMGSEWGEMNSGDESASVEGEGLTAKRVSQPWWKLN</sequence>
<proteinExistence type="predicted"/>